<dbReference type="EMBL" id="JAACQH010000023">
    <property type="protein sequence ID" value="NCS91067.1"/>
    <property type="molecule type" value="Genomic_DNA"/>
</dbReference>
<comment type="caution">
    <text evidence="3">The sequence shown here is derived from an EMBL/GenBank/DDBJ whole genome shotgun (WGS) entry which is preliminary data.</text>
</comment>
<dbReference type="Proteomes" id="UP000738826">
    <property type="component" value="Unassembled WGS sequence"/>
</dbReference>
<protein>
    <submittedName>
        <fullName evidence="3">Type II toxin-antitoxin system VapC family toxin</fullName>
    </submittedName>
</protein>
<dbReference type="AlphaFoldDB" id="A0A8J8CK66"/>
<evidence type="ECO:0000259" key="1">
    <source>
        <dbReference type="Pfam" id="PF01850"/>
    </source>
</evidence>
<sequence length="67" mass="7696">MQTSICKFFAYSFFAPVNEGISVRYANIRLELKKTGRPIPENDIWIVATCLELGVALLTEDTYFNYI</sequence>
<accession>A0A8J8CK66</accession>
<gene>
    <name evidence="3" type="ORF">GW779_01405</name>
    <name evidence="2" type="ORF">GW910_00100</name>
</gene>
<dbReference type="SUPFAM" id="SSF88723">
    <property type="entry name" value="PIN domain-like"/>
    <property type="match status" value="1"/>
</dbReference>
<dbReference type="Proteomes" id="UP000768163">
    <property type="component" value="Unassembled WGS sequence"/>
</dbReference>
<evidence type="ECO:0000313" key="4">
    <source>
        <dbReference type="Proteomes" id="UP000738826"/>
    </source>
</evidence>
<dbReference type="Gene3D" id="3.40.50.1010">
    <property type="entry name" value="5'-nuclease"/>
    <property type="match status" value="1"/>
</dbReference>
<name>A0A8J8CK66_9ARCH</name>
<dbReference type="InterPro" id="IPR002716">
    <property type="entry name" value="PIN_dom"/>
</dbReference>
<organism evidence="3 4">
    <name type="scientific">Candidatus Altarchaeum hamiconexum</name>
    <dbReference type="NCBI Taxonomy" id="1803513"/>
    <lineage>
        <taxon>Archaea</taxon>
        <taxon>Candidatus Altarchaeota</taxon>
        <taxon>Candidatus Altiarchaeia</taxon>
        <taxon>Candidatus Altarchaeales</taxon>
        <taxon>Candidatus Altarchaeaceae</taxon>
        <taxon>Candidatus Altarchaeum</taxon>
    </lineage>
</organism>
<evidence type="ECO:0000313" key="2">
    <source>
        <dbReference type="EMBL" id="NCN64475.1"/>
    </source>
</evidence>
<reference evidence="3" key="1">
    <citation type="submission" date="2019-11" db="EMBL/GenBank/DDBJ databases">
        <title>Lipid analysis of CO2-rich subsurface aquifers suggests an autotrophy-based deep biosphere with lysolipids enriched in CPR bacteria.</title>
        <authorList>
            <person name="Probst A.J."/>
            <person name="Elling F.J."/>
            <person name="Castelle C.J."/>
            <person name="Zhu Q."/>
            <person name="Elvert M."/>
            <person name="Birarda G."/>
            <person name="Holman H.-Y."/>
            <person name="Lane K.R."/>
            <person name="Ladd B."/>
            <person name="Ryan M.C."/>
            <person name="Woyke T."/>
            <person name="Hinrichs K.-U."/>
            <person name="Banfield J.F."/>
        </authorList>
    </citation>
    <scope>NUCLEOTIDE SEQUENCE</scope>
    <source>
        <strain evidence="2">CG_2015-01_33_1645</strain>
        <strain evidence="3">CG_2015-04_33_537</strain>
    </source>
</reference>
<dbReference type="Pfam" id="PF01850">
    <property type="entry name" value="PIN"/>
    <property type="match status" value="1"/>
</dbReference>
<evidence type="ECO:0000313" key="3">
    <source>
        <dbReference type="EMBL" id="NCS91067.1"/>
    </source>
</evidence>
<proteinExistence type="predicted"/>
<feature type="domain" description="PIN" evidence="1">
    <location>
        <begin position="16"/>
        <end position="65"/>
    </location>
</feature>
<dbReference type="InterPro" id="IPR029060">
    <property type="entry name" value="PIN-like_dom_sf"/>
</dbReference>
<dbReference type="EMBL" id="JAACVF010000002">
    <property type="protein sequence ID" value="NCN64475.1"/>
    <property type="molecule type" value="Genomic_DNA"/>
</dbReference>